<feature type="domain" description="GGDEF" evidence="2">
    <location>
        <begin position="215"/>
        <end position="353"/>
    </location>
</feature>
<reference evidence="4" key="1">
    <citation type="journal article" date="2019" name="Int. J. Syst. Evol. Microbiol.">
        <title>The Global Catalogue of Microorganisms (GCM) 10K type strain sequencing project: providing services to taxonomists for standard genome sequencing and annotation.</title>
        <authorList>
            <consortium name="The Broad Institute Genomics Platform"/>
            <consortium name="The Broad Institute Genome Sequencing Center for Infectious Disease"/>
            <person name="Wu L."/>
            <person name="Ma J."/>
        </authorList>
    </citation>
    <scope>NUCLEOTIDE SEQUENCE [LARGE SCALE GENOMIC DNA]</scope>
    <source>
        <strain evidence="4">CGMCC 1.7003</strain>
    </source>
</reference>
<evidence type="ECO:0000259" key="2">
    <source>
        <dbReference type="PROSITE" id="PS50887"/>
    </source>
</evidence>
<dbReference type="Pfam" id="PF00563">
    <property type="entry name" value="EAL"/>
    <property type="match status" value="1"/>
</dbReference>
<dbReference type="PANTHER" id="PTHR33121:SF70">
    <property type="entry name" value="SIGNALING PROTEIN YKOW"/>
    <property type="match status" value="1"/>
</dbReference>
<dbReference type="InterPro" id="IPR000160">
    <property type="entry name" value="GGDEF_dom"/>
</dbReference>
<dbReference type="Gene3D" id="3.30.450.40">
    <property type="match status" value="1"/>
</dbReference>
<dbReference type="Gene3D" id="3.30.70.270">
    <property type="match status" value="1"/>
</dbReference>
<proteinExistence type="predicted"/>
<comment type="caution">
    <text evidence="3">The sequence shown here is derived from an EMBL/GenBank/DDBJ whole genome shotgun (WGS) entry which is preliminary data.</text>
</comment>
<dbReference type="PROSITE" id="PS50883">
    <property type="entry name" value="EAL"/>
    <property type="match status" value="1"/>
</dbReference>
<dbReference type="InterPro" id="IPR001633">
    <property type="entry name" value="EAL_dom"/>
</dbReference>
<evidence type="ECO:0008006" key="5">
    <source>
        <dbReference type="Google" id="ProtNLM"/>
    </source>
</evidence>
<accession>A0ABQ3KXB4</accession>
<dbReference type="InterPro" id="IPR029787">
    <property type="entry name" value="Nucleotide_cyclase"/>
</dbReference>
<dbReference type="InterPro" id="IPR029016">
    <property type="entry name" value="GAF-like_dom_sf"/>
</dbReference>
<organism evidence="3 4">
    <name type="scientific">Alishewanella longhuensis</name>
    <dbReference type="NCBI Taxonomy" id="1091037"/>
    <lineage>
        <taxon>Bacteria</taxon>
        <taxon>Pseudomonadati</taxon>
        <taxon>Pseudomonadota</taxon>
        <taxon>Gammaproteobacteria</taxon>
        <taxon>Alteromonadales</taxon>
        <taxon>Alteromonadaceae</taxon>
        <taxon>Alishewanella</taxon>
    </lineage>
</organism>
<dbReference type="InterPro" id="IPR050706">
    <property type="entry name" value="Cyclic-di-GMP_PDE-like"/>
</dbReference>
<dbReference type="InterPro" id="IPR043128">
    <property type="entry name" value="Rev_trsase/Diguanyl_cyclase"/>
</dbReference>
<name>A0ABQ3KXB4_9ALTE</name>
<dbReference type="InterPro" id="IPR035919">
    <property type="entry name" value="EAL_sf"/>
</dbReference>
<dbReference type="EMBL" id="BNAO01000003">
    <property type="protein sequence ID" value="GHG67764.1"/>
    <property type="molecule type" value="Genomic_DNA"/>
</dbReference>
<dbReference type="Proteomes" id="UP000659697">
    <property type="component" value="Unassembled WGS sequence"/>
</dbReference>
<dbReference type="SUPFAM" id="SSF141868">
    <property type="entry name" value="EAL domain-like"/>
    <property type="match status" value="1"/>
</dbReference>
<evidence type="ECO:0000259" key="1">
    <source>
        <dbReference type="PROSITE" id="PS50883"/>
    </source>
</evidence>
<evidence type="ECO:0000313" key="4">
    <source>
        <dbReference type="Proteomes" id="UP000659697"/>
    </source>
</evidence>
<gene>
    <name evidence="3" type="ORF">GCM10010919_16720</name>
</gene>
<dbReference type="RefSeq" id="WP_229833489.1">
    <property type="nucleotide sequence ID" value="NZ_BNAO01000003.1"/>
</dbReference>
<dbReference type="Pfam" id="PF00990">
    <property type="entry name" value="GGDEF"/>
    <property type="match status" value="1"/>
</dbReference>
<dbReference type="SMART" id="SM00065">
    <property type="entry name" value="GAF"/>
    <property type="match status" value="1"/>
</dbReference>
<keyword evidence="4" id="KW-1185">Reference proteome</keyword>
<dbReference type="Pfam" id="PF01590">
    <property type="entry name" value="GAF"/>
    <property type="match status" value="1"/>
</dbReference>
<feature type="domain" description="EAL" evidence="1">
    <location>
        <begin position="362"/>
        <end position="616"/>
    </location>
</feature>
<evidence type="ECO:0000313" key="3">
    <source>
        <dbReference type="EMBL" id="GHG67764.1"/>
    </source>
</evidence>
<dbReference type="Gene3D" id="3.20.20.450">
    <property type="entry name" value="EAL domain"/>
    <property type="match status" value="1"/>
</dbReference>
<dbReference type="SUPFAM" id="SSF55781">
    <property type="entry name" value="GAF domain-like"/>
    <property type="match status" value="1"/>
</dbReference>
<dbReference type="CDD" id="cd01948">
    <property type="entry name" value="EAL"/>
    <property type="match status" value="1"/>
</dbReference>
<dbReference type="SMART" id="SM00052">
    <property type="entry name" value="EAL"/>
    <property type="match status" value="1"/>
</dbReference>
<dbReference type="NCBIfam" id="TIGR00254">
    <property type="entry name" value="GGDEF"/>
    <property type="match status" value="1"/>
</dbReference>
<dbReference type="CDD" id="cd01949">
    <property type="entry name" value="GGDEF"/>
    <property type="match status" value="1"/>
</dbReference>
<protein>
    <recommendedName>
        <fullName evidence="5">Diguanylate cyclase</fullName>
    </recommendedName>
</protein>
<dbReference type="InterPro" id="IPR003018">
    <property type="entry name" value="GAF"/>
</dbReference>
<dbReference type="PANTHER" id="PTHR33121">
    <property type="entry name" value="CYCLIC DI-GMP PHOSPHODIESTERASE PDEF"/>
    <property type="match status" value="1"/>
</dbReference>
<dbReference type="SUPFAM" id="SSF55073">
    <property type="entry name" value="Nucleotide cyclase"/>
    <property type="match status" value="1"/>
</dbReference>
<sequence>MPRSFPDELAFFNMVASLSGEFAQASGVEIDLVINQALATIGRFYSADRSYLFLFSDDLNTASNTHEWCASGIEPQISVLQQLNTVEFGDWFMLWKQGLPSIISDVAAYPADSAEFQLLMSQGIQSLLMLPIRNKSRLIGMFGVDVTRTKQTWSAEQVAGLQLVAGNICGVILRQQMERQTEKLTFFDALTGLANRQLMLDRIKQAQLQSIRSQHYAALLFVDIDDFKTLNDSLGYSTGDKVLTLVAQLLSEVLPQGDTVGRLNADEFLILTEMLDTDRANAVKAVTDLVEQLQAVIASQPELKLIRPLNTLSIGATLFLGDSEEVDMLITQADMAMYQVKQATGNGLAFFDAELQVQANRRMVLAHELRDAIAGFQFELFYQPQLVHPGMVIGAEALLRWRHPTRGLLGPYEFLDFAEESGLIIPIGEIVLQLACQQLAIWQAQPGTARLELSVNISAQQFRQRDFVPMIQRLLTKYAVDPTALKLELTESMLVDDFANVVDKMQKLQQLGIRFSLDDFGTGYSSLVYLKRLPLYQLKIDRGFVDDLLTDENEQAIVRTIILLGQTLGLEVLAEGVESAEQLKALLHLGCYHYQGYYFAKPLPLGEFERFLQQHNSRLFS</sequence>
<dbReference type="PROSITE" id="PS50887">
    <property type="entry name" value="GGDEF"/>
    <property type="match status" value="1"/>
</dbReference>
<dbReference type="SMART" id="SM00267">
    <property type="entry name" value="GGDEF"/>
    <property type="match status" value="1"/>
</dbReference>